<reference evidence="9 10" key="1">
    <citation type="submission" date="2018-05" db="EMBL/GenBank/DDBJ databases">
        <title>Genomic Encyclopedia of Type Strains, Phase IV (KMG-IV): sequencing the most valuable type-strain genomes for metagenomic binning, comparative biology and taxonomic classification.</title>
        <authorList>
            <person name="Goeker M."/>
        </authorList>
    </citation>
    <scope>NUCLEOTIDE SEQUENCE [LARGE SCALE GENOMIC DNA]</scope>
    <source>
        <strain evidence="9 10">DSM 18773</strain>
    </source>
</reference>
<dbReference type="GO" id="GO:0005737">
    <property type="term" value="C:cytoplasm"/>
    <property type="evidence" value="ECO:0007669"/>
    <property type="project" value="UniProtKB-SubCell"/>
</dbReference>
<comment type="function">
    <text evidence="6">A probable RNA chaperone. Forms a complex with KhpA which binds to cellular RNA and controls its expression. Plays a role in peptidoglycan (PG) homeostasis and cell length regulation.</text>
</comment>
<dbReference type="Pfam" id="PF13083">
    <property type="entry name" value="KH_KhpA-B"/>
    <property type="match status" value="1"/>
</dbReference>
<dbReference type="OrthoDB" id="9794483at2"/>
<dbReference type="EMBL" id="QGGL01000001">
    <property type="protein sequence ID" value="PWK16606.1"/>
    <property type="molecule type" value="Genomic_DNA"/>
</dbReference>
<dbReference type="InterPro" id="IPR015946">
    <property type="entry name" value="KH_dom-like_a/b"/>
</dbReference>
<evidence type="ECO:0000313" key="9">
    <source>
        <dbReference type="EMBL" id="PWK16606.1"/>
    </source>
</evidence>
<dbReference type="PANTHER" id="PTHR35800:SF1">
    <property type="entry name" value="RNA-BINDING PROTEIN KHPB"/>
    <property type="match status" value="1"/>
</dbReference>
<comment type="caution">
    <text evidence="9">The sequence shown here is derived from an EMBL/GenBank/DDBJ whole genome shotgun (WGS) entry which is preliminary data.</text>
</comment>
<dbReference type="HAMAP" id="MF_00867">
    <property type="entry name" value="KhpB"/>
    <property type="match status" value="1"/>
</dbReference>
<name>A0A316DG23_9BACL</name>
<gene>
    <name evidence="6" type="primary">khpB</name>
    <name evidence="6" type="synonym">eloR</name>
    <name evidence="9" type="ORF">C7459_101472</name>
</gene>
<dbReference type="InterPro" id="IPR034079">
    <property type="entry name" value="R3H_KhpB"/>
</dbReference>
<sequence>MKKVITTGKTVELATELALNKLGLSRDRVDVTILTQPSRGLFGLFGKRDAEVLVEELAQEVLAPDPIGETRKFLEEVFAAMNLRDLTLTVEEEQDNSYLFRMKGESIGVLIGRRGATLDSLQYLVNLVANKHSDTFLRISLDAEDYRKRRQETLERLADRLAKKAVQSRREVVLEPMGSVERKVIHSYLQDRSNILTYSQGEEPYRKVVIAPRGSDQKPRRKPASPHQQKSQSGTRRSHSKSSKSAVPSHSKEPNENR</sequence>
<keyword evidence="4 6" id="KW-0143">Chaperone</keyword>
<dbReference type="SUPFAM" id="SSF82708">
    <property type="entry name" value="R3H domain"/>
    <property type="match status" value="1"/>
</dbReference>
<keyword evidence="10" id="KW-1185">Reference proteome</keyword>
<feature type="region of interest" description="Jag_N domain" evidence="6">
    <location>
        <begin position="5"/>
        <end position="55"/>
    </location>
</feature>
<dbReference type="AlphaFoldDB" id="A0A316DG23"/>
<dbReference type="PROSITE" id="PS51061">
    <property type="entry name" value="R3H"/>
    <property type="match status" value="1"/>
</dbReference>
<dbReference type="InterPro" id="IPR036867">
    <property type="entry name" value="R3H_dom_sf"/>
</dbReference>
<proteinExistence type="inferred from homology"/>
<dbReference type="CDD" id="cd02414">
    <property type="entry name" value="KH-II_Jag"/>
    <property type="match status" value="1"/>
</dbReference>
<dbReference type="NCBIfam" id="NF041568">
    <property type="entry name" value="Jag_EloR"/>
    <property type="match status" value="1"/>
</dbReference>
<evidence type="ECO:0000256" key="5">
    <source>
        <dbReference type="ARBA" id="ARBA00023316"/>
    </source>
</evidence>
<dbReference type="GO" id="GO:0003723">
    <property type="term" value="F:RNA binding"/>
    <property type="evidence" value="ECO:0007669"/>
    <property type="project" value="UniProtKB-UniRule"/>
</dbReference>
<dbReference type="InterPro" id="IPR039247">
    <property type="entry name" value="KhpB"/>
</dbReference>
<comment type="domain">
    <text evidence="6">Has an N-terminal Jag-N domain and 2 RNA-binding domains (KH and R3H).</text>
</comment>
<dbReference type="InterPro" id="IPR032782">
    <property type="entry name" value="KhpB_N"/>
</dbReference>
<dbReference type="InterPro" id="IPR038247">
    <property type="entry name" value="Jag_N_dom_sf"/>
</dbReference>
<evidence type="ECO:0000256" key="7">
    <source>
        <dbReference type="SAM" id="MobiDB-lite"/>
    </source>
</evidence>
<dbReference type="Pfam" id="PF14804">
    <property type="entry name" value="Jag_N"/>
    <property type="match status" value="1"/>
</dbReference>
<dbReference type="Gene3D" id="3.30.1370.50">
    <property type="entry name" value="R3H-like domain"/>
    <property type="match status" value="1"/>
</dbReference>
<evidence type="ECO:0000256" key="1">
    <source>
        <dbReference type="ARBA" id="ARBA00022490"/>
    </source>
</evidence>
<dbReference type="SMART" id="SM01245">
    <property type="entry name" value="Jag_N"/>
    <property type="match status" value="1"/>
</dbReference>
<protein>
    <recommendedName>
        <fullName evidence="6">RNA-binding protein KhpB</fullName>
    </recommendedName>
    <alternativeName>
        <fullName evidence="6">RNA-binding protein EloR</fullName>
    </alternativeName>
</protein>
<feature type="domain" description="R3H" evidence="8">
    <location>
        <begin position="148"/>
        <end position="214"/>
    </location>
</feature>
<dbReference type="GO" id="GO:0071555">
    <property type="term" value="P:cell wall organization"/>
    <property type="evidence" value="ECO:0007669"/>
    <property type="project" value="UniProtKB-KW"/>
</dbReference>
<evidence type="ECO:0000259" key="8">
    <source>
        <dbReference type="PROSITE" id="PS51061"/>
    </source>
</evidence>
<dbReference type="Pfam" id="PF01424">
    <property type="entry name" value="R3H"/>
    <property type="match status" value="1"/>
</dbReference>
<dbReference type="Gene3D" id="3.30.30.80">
    <property type="entry name" value="probable RNA-binding protein from clostridium symbiosum atcc 14940"/>
    <property type="match status" value="1"/>
</dbReference>
<keyword evidence="3 6" id="KW-0133">Cell shape</keyword>
<accession>A0A316DG23</accession>
<dbReference type="InterPro" id="IPR001374">
    <property type="entry name" value="R3H_dom"/>
</dbReference>
<evidence type="ECO:0000256" key="6">
    <source>
        <dbReference type="HAMAP-Rule" id="MF_00867"/>
    </source>
</evidence>
<evidence type="ECO:0000256" key="2">
    <source>
        <dbReference type="ARBA" id="ARBA00022884"/>
    </source>
</evidence>
<comment type="subcellular location">
    <subcellularLocation>
        <location evidence="6">Cytoplasm</location>
    </subcellularLocation>
</comment>
<dbReference type="RefSeq" id="WP_109685841.1">
    <property type="nucleotide sequence ID" value="NZ_QGGL01000001.1"/>
</dbReference>
<keyword evidence="1 6" id="KW-0963">Cytoplasm</keyword>
<dbReference type="InterPro" id="IPR038008">
    <property type="entry name" value="Jag_KH"/>
</dbReference>
<dbReference type="Proteomes" id="UP000245634">
    <property type="component" value="Unassembled WGS sequence"/>
</dbReference>
<feature type="region of interest" description="Disordered" evidence="7">
    <location>
        <begin position="208"/>
        <end position="258"/>
    </location>
</feature>
<dbReference type="PANTHER" id="PTHR35800">
    <property type="entry name" value="PROTEIN JAG"/>
    <property type="match status" value="1"/>
</dbReference>
<comment type="subunit">
    <text evidence="6">Forms a complex with KhpA.</text>
</comment>
<evidence type="ECO:0000313" key="10">
    <source>
        <dbReference type="Proteomes" id="UP000245634"/>
    </source>
</evidence>
<organism evidence="9 10">
    <name type="scientific">Tumebacillus permanentifrigoris</name>
    <dbReference type="NCBI Taxonomy" id="378543"/>
    <lineage>
        <taxon>Bacteria</taxon>
        <taxon>Bacillati</taxon>
        <taxon>Bacillota</taxon>
        <taxon>Bacilli</taxon>
        <taxon>Bacillales</taxon>
        <taxon>Alicyclobacillaceae</taxon>
        <taxon>Tumebacillus</taxon>
    </lineage>
</organism>
<evidence type="ECO:0000256" key="3">
    <source>
        <dbReference type="ARBA" id="ARBA00022960"/>
    </source>
</evidence>
<keyword evidence="2 6" id="KW-0694">RNA-binding</keyword>
<dbReference type="CDD" id="cd02644">
    <property type="entry name" value="R3H_jag"/>
    <property type="match status" value="1"/>
</dbReference>
<keyword evidence="5 6" id="KW-0961">Cell wall biogenesis/degradation</keyword>
<dbReference type="Gene3D" id="3.30.300.20">
    <property type="match status" value="1"/>
</dbReference>
<dbReference type="SMART" id="SM00393">
    <property type="entry name" value="R3H"/>
    <property type="match status" value="1"/>
</dbReference>
<dbReference type="GO" id="GO:0008360">
    <property type="term" value="P:regulation of cell shape"/>
    <property type="evidence" value="ECO:0007669"/>
    <property type="project" value="UniProtKB-KW"/>
</dbReference>
<dbReference type="GO" id="GO:0009252">
    <property type="term" value="P:peptidoglycan biosynthetic process"/>
    <property type="evidence" value="ECO:0007669"/>
    <property type="project" value="UniProtKB-UniRule"/>
</dbReference>
<evidence type="ECO:0000256" key="4">
    <source>
        <dbReference type="ARBA" id="ARBA00023186"/>
    </source>
</evidence>
<comment type="similarity">
    <text evidence="6">Belongs to the KhpB RNA-binding protein family.</text>
</comment>